<dbReference type="EMBL" id="JAANIU010001163">
    <property type="protein sequence ID" value="KAG1568354.1"/>
    <property type="molecule type" value="Genomic_DNA"/>
</dbReference>
<keyword evidence="1" id="KW-0677">Repeat</keyword>
<dbReference type="AlphaFoldDB" id="A0A9P6Z0V0"/>
<dbReference type="SMART" id="SM00248">
    <property type="entry name" value="ANK"/>
    <property type="match status" value="3"/>
</dbReference>
<comment type="caution">
    <text evidence="4">The sequence shown here is derived from an EMBL/GenBank/DDBJ whole genome shotgun (WGS) entry which is preliminary data.</text>
</comment>
<dbReference type="PANTHER" id="PTHR24171:SF8">
    <property type="entry name" value="BRCA1-ASSOCIATED RING DOMAIN PROTEIN 1"/>
    <property type="match status" value="1"/>
</dbReference>
<dbReference type="PANTHER" id="PTHR24171">
    <property type="entry name" value="ANKYRIN REPEAT DOMAIN-CONTAINING PROTEIN 39-RELATED"/>
    <property type="match status" value="1"/>
</dbReference>
<dbReference type="Proteomes" id="UP000740926">
    <property type="component" value="Unassembled WGS sequence"/>
</dbReference>
<dbReference type="Pfam" id="PF12796">
    <property type="entry name" value="Ank_2"/>
    <property type="match status" value="1"/>
</dbReference>
<evidence type="ECO:0000256" key="3">
    <source>
        <dbReference type="PROSITE-ProRule" id="PRU00023"/>
    </source>
</evidence>
<evidence type="ECO:0008006" key="6">
    <source>
        <dbReference type="Google" id="ProtNLM"/>
    </source>
</evidence>
<dbReference type="GO" id="GO:0085020">
    <property type="term" value="P:protein K6-linked ubiquitination"/>
    <property type="evidence" value="ECO:0007669"/>
    <property type="project" value="TreeGrafter"/>
</dbReference>
<reference evidence="4 5" key="1">
    <citation type="journal article" date="2020" name="Microb. Genom.">
        <title>Genetic diversity of clinical and environmental Mucorales isolates obtained from an investigation of mucormycosis cases among solid organ transplant recipients.</title>
        <authorList>
            <person name="Nguyen M.H."/>
            <person name="Kaul D."/>
            <person name="Muto C."/>
            <person name="Cheng S.J."/>
            <person name="Richter R.A."/>
            <person name="Bruno V.M."/>
            <person name="Liu G."/>
            <person name="Beyhan S."/>
            <person name="Sundermann A.J."/>
            <person name="Mounaud S."/>
            <person name="Pasculle A.W."/>
            <person name="Nierman W.C."/>
            <person name="Driscoll E."/>
            <person name="Cumbie R."/>
            <person name="Clancy C.J."/>
            <person name="Dupont C.L."/>
        </authorList>
    </citation>
    <scope>NUCLEOTIDE SEQUENCE [LARGE SCALE GENOMIC DNA]</scope>
    <source>
        <strain evidence="4 5">GL24</strain>
    </source>
</reference>
<dbReference type="InterPro" id="IPR036770">
    <property type="entry name" value="Ankyrin_rpt-contain_sf"/>
</dbReference>
<evidence type="ECO:0000256" key="2">
    <source>
        <dbReference type="ARBA" id="ARBA00023043"/>
    </source>
</evidence>
<evidence type="ECO:0000313" key="4">
    <source>
        <dbReference type="EMBL" id="KAG1568354.1"/>
    </source>
</evidence>
<dbReference type="PRINTS" id="PR01415">
    <property type="entry name" value="ANKYRIN"/>
</dbReference>
<dbReference type="Gene3D" id="1.25.40.20">
    <property type="entry name" value="Ankyrin repeat-containing domain"/>
    <property type="match status" value="1"/>
</dbReference>
<dbReference type="SUPFAM" id="SSF48403">
    <property type="entry name" value="Ankyrin repeat"/>
    <property type="match status" value="1"/>
</dbReference>
<dbReference type="InterPro" id="IPR002110">
    <property type="entry name" value="Ankyrin_rpt"/>
</dbReference>
<organism evidence="4 5">
    <name type="scientific">Rhizopus delemar</name>
    <dbReference type="NCBI Taxonomy" id="936053"/>
    <lineage>
        <taxon>Eukaryota</taxon>
        <taxon>Fungi</taxon>
        <taxon>Fungi incertae sedis</taxon>
        <taxon>Mucoromycota</taxon>
        <taxon>Mucoromycotina</taxon>
        <taxon>Mucoromycetes</taxon>
        <taxon>Mucorales</taxon>
        <taxon>Mucorineae</taxon>
        <taxon>Rhizopodaceae</taxon>
        <taxon>Rhizopus</taxon>
    </lineage>
</organism>
<dbReference type="GO" id="GO:0004842">
    <property type="term" value="F:ubiquitin-protein transferase activity"/>
    <property type="evidence" value="ECO:0007669"/>
    <property type="project" value="TreeGrafter"/>
</dbReference>
<dbReference type="PROSITE" id="PS50297">
    <property type="entry name" value="ANK_REP_REGION"/>
    <property type="match status" value="1"/>
</dbReference>
<dbReference type="PROSITE" id="PS50088">
    <property type="entry name" value="ANK_REPEAT"/>
    <property type="match status" value="1"/>
</dbReference>
<protein>
    <recommendedName>
        <fullName evidence="6">Ankyrin</fullName>
    </recommendedName>
</protein>
<keyword evidence="5" id="KW-1185">Reference proteome</keyword>
<sequence length="157" mass="17312">MENDGEGATDNDLMLAACRNDQDEMLEEVLKEGDFDINYADGIGDTPCHYAAKFGALNCLEILVRVPGIDLNRKNNREGNTPLHFAVQYEDDPEIALDVVDLLLNSGADPRMKNNAGSTVRDYVPGGNDDMKDLIDQALAGYNMGVSDDDDEFDYEE</sequence>
<evidence type="ECO:0000256" key="1">
    <source>
        <dbReference type="ARBA" id="ARBA00022737"/>
    </source>
</evidence>
<name>A0A9P6Z0V0_9FUNG</name>
<feature type="repeat" description="ANK" evidence="3">
    <location>
        <begin position="78"/>
        <end position="115"/>
    </location>
</feature>
<proteinExistence type="predicted"/>
<gene>
    <name evidence="4" type="ORF">G6F50_007366</name>
</gene>
<accession>A0A9P6Z0V0</accession>
<keyword evidence="2 3" id="KW-0040">ANK repeat</keyword>
<evidence type="ECO:0000313" key="5">
    <source>
        <dbReference type="Proteomes" id="UP000740926"/>
    </source>
</evidence>